<keyword evidence="12" id="KW-1133">Transmembrane helix</keyword>
<dbReference type="PROSITE" id="PS50885">
    <property type="entry name" value="HAMP"/>
    <property type="match status" value="1"/>
</dbReference>
<evidence type="ECO:0000256" key="1">
    <source>
        <dbReference type="ARBA" id="ARBA00000085"/>
    </source>
</evidence>
<dbReference type="SMART" id="SM00388">
    <property type="entry name" value="HisKA"/>
    <property type="match status" value="1"/>
</dbReference>
<proteinExistence type="predicted"/>
<evidence type="ECO:0000259" key="14">
    <source>
        <dbReference type="PROSITE" id="PS50885"/>
    </source>
</evidence>
<dbReference type="GO" id="GO:0016301">
    <property type="term" value="F:kinase activity"/>
    <property type="evidence" value="ECO:0007669"/>
    <property type="project" value="UniProtKB-KW"/>
</dbReference>
<feature type="transmembrane region" description="Helical" evidence="12">
    <location>
        <begin position="151"/>
        <end position="177"/>
    </location>
</feature>
<dbReference type="PANTHER" id="PTHR43711">
    <property type="entry name" value="TWO-COMPONENT HISTIDINE KINASE"/>
    <property type="match status" value="1"/>
</dbReference>
<evidence type="ECO:0000256" key="4">
    <source>
        <dbReference type="ARBA" id="ARBA00022475"/>
    </source>
</evidence>
<dbReference type="SMART" id="SM00387">
    <property type="entry name" value="HATPase_c"/>
    <property type="match status" value="1"/>
</dbReference>
<evidence type="ECO:0000256" key="2">
    <source>
        <dbReference type="ARBA" id="ARBA00004651"/>
    </source>
</evidence>
<dbReference type="CDD" id="cd00075">
    <property type="entry name" value="HATPase"/>
    <property type="match status" value="1"/>
</dbReference>
<comment type="catalytic activity">
    <reaction evidence="1">
        <text>ATP + protein L-histidine = ADP + protein N-phospho-L-histidine.</text>
        <dbReference type="EC" id="2.7.13.3"/>
    </reaction>
</comment>
<evidence type="ECO:0000256" key="3">
    <source>
        <dbReference type="ARBA" id="ARBA00012438"/>
    </source>
</evidence>
<dbReference type="InterPro" id="IPR003660">
    <property type="entry name" value="HAMP_dom"/>
</dbReference>
<feature type="domain" description="Histidine kinase" evidence="13">
    <location>
        <begin position="239"/>
        <end position="456"/>
    </location>
</feature>
<organism evidence="15 16">
    <name type="scientific">Robertmurraya beringensis</name>
    <dbReference type="NCBI Taxonomy" id="641660"/>
    <lineage>
        <taxon>Bacteria</taxon>
        <taxon>Bacillati</taxon>
        <taxon>Bacillota</taxon>
        <taxon>Bacilli</taxon>
        <taxon>Bacillales</taxon>
        <taxon>Bacillaceae</taxon>
        <taxon>Robertmurraya</taxon>
    </lineage>
</organism>
<dbReference type="Gene3D" id="3.30.565.10">
    <property type="entry name" value="Histidine kinase-like ATPase, C-terminal domain"/>
    <property type="match status" value="1"/>
</dbReference>
<dbReference type="InterPro" id="IPR050736">
    <property type="entry name" value="Sensor_HK_Regulatory"/>
</dbReference>
<evidence type="ECO:0000313" key="15">
    <source>
        <dbReference type="EMBL" id="MFC0476238.1"/>
    </source>
</evidence>
<comment type="subcellular location">
    <subcellularLocation>
        <location evidence="2">Cell membrane</location>
        <topology evidence="2">Multi-pass membrane protein</topology>
    </subcellularLocation>
</comment>
<accession>A0ABV6KSE2</accession>
<keyword evidence="4" id="KW-1003">Cell membrane</keyword>
<keyword evidence="7" id="KW-0547">Nucleotide-binding</keyword>
<dbReference type="InterPro" id="IPR003594">
    <property type="entry name" value="HATPase_dom"/>
</dbReference>
<dbReference type="SUPFAM" id="SSF47384">
    <property type="entry name" value="Homodimeric domain of signal transducing histidine kinase"/>
    <property type="match status" value="1"/>
</dbReference>
<feature type="transmembrane region" description="Helical" evidence="12">
    <location>
        <begin position="12"/>
        <end position="35"/>
    </location>
</feature>
<evidence type="ECO:0000256" key="12">
    <source>
        <dbReference type="SAM" id="Phobius"/>
    </source>
</evidence>
<dbReference type="InterPro" id="IPR005467">
    <property type="entry name" value="His_kinase_dom"/>
</dbReference>
<keyword evidence="10" id="KW-0902">Two-component regulatory system</keyword>
<dbReference type="CDD" id="cd06225">
    <property type="entry name" value="HAMP"/>
    <property type="match status" value="1"/>
</dbReference>
<dbReference type="PROSITE" id="PS50109">
    <property type="entry name" value="HIS_KIN"/>
    <property type="match status" value="1"/>
</dbReference>
<dbReference type="Gene3D" id="6.10.340.10">
    <property type="match status" value="1"/>
</dbReference>
<evidence type="ECO:0000256" key="10">
    <source>
        <dbReference type="ARBA" id="ARBA00023012"/>
    </source>
</evidence>
<keyword evidence="12" id="KW-0812">Transmembrane</keyword>
<reference evidence="15 16" key="1">
    <citation type="submission" date="2024-09" db="EMBL/GenBank/DDBJ databases">
        <authorList>
            <person name="Sun Q."/>
            <person name="Mori K."/>
        </authorList>
    </citation>
    <scope>NUCLEOTIDE SEQUENCE [LARGE SCALE GENOMIC DNA]</scope>
    <source>
        <strain evidence="15 16">CGMCC 1.9126</strain>
    </source>
</reference>
<dbReference type="InterPro" id="IPR004358">
    <property type="entry name" value="Sig_transdc_His_kin-like_C"/>
</dbReference>
<dbReference type="SUPFAM" id="SSF158472">
    <property type="entry name" value="HAMP domain-like"/>
    <property type="match status" value="1"/>
</dbReference>
<evidence type="ECO:0000256" key="9">
    <source>
        <dbReference type="ARBA" id="ARBA00022840"/>
    </source>
</evidence>
<sequence length="464" mass="52677">MSSKLNSISFKLGLLFSGVFITLLLLLGLILYGVFTNMFVDYIKQDLLAKGQNHARILAEDFNQSAINHVVEMEKGVMTDVLVTDNKQQFVAFSKKPDEEMVDHLITKSLSNGTILEEDWKQHSYLISVTPIGDHLGYVYMYYPASILREIVFVMNLLLIVATIGILLLAFGLIGILSRRLTRPLLYMKEATSKMAMGMYKQNIPVNGNDEVAQLGLSIKNLGDQLQYFEESRSDFLAAVSHELRTPLTYLKGYSDILNKDMIKDRKEQKEYLTIINKEAHRLSILINDLFEMSKLQTGQFVLKKELTNINHVIRKATKNLNPVANEKGIGLILNLNEELPEISIDPQRMEQVIYNLIENAIKYTSQGTITIKSKLIRDFIVLQISDTGIGIPSEDLPKIWERFYRVDQSRTRKTGGSGLGLYVVKQIIDAHNGNIQVKSKENEGSVFTIYLEKEENNEKDTNS</sequence>
<dbReference type="EC" id="2.7.13.3" evidence="3"/>
<dbReference type="Proteomes" id="UP001589738">
    <property type="component" value="Unassembled WGS sequence"/>
</dbReference>
<protein>
    <recommendedName>
        <fullName evidence="3">histidine kinase</fullName>
        <ecNumber evidence="3">2.7.13.3</ecNumber>
    </recommendedName>
</protein>
<dbReference type="InterPro" id="IPR036890">
    <property type="entry name" value="HATPase_C_sf"/>
</dbReference>
<name>A0ABV6KSE2_9BACI</name>
<keyword evidence="8 15" id="KW-0418">Kinase</keyword>
<dbReference type="Pfam" id="PF02518">
    <property type="entry name" value="HATPase_c"/>
    <property type="match status" value="1"/>
</dbReference>
<dbReference type="CDD" id="cd00082">
    <property type="entry name" value="HisKA"/>
    <property type="match status" value="1"/>
</dbReference>
<evidence type="ECO:0000256" key="5">
    <source>
        <dbReference type="ARBA" id="ARBA00022553"/>
    </source>
</evidence>
<dbReference type="InterPro" id="IPR036097">
    <property type="entry name" value="HisK_dim/P_sf"/>
</dbReference>
<keyword evidence="11 12" id="KW-0472">Membrane</keyword>
<keyword evidence="9" id="KW-0067">ATP-binding</keyword>
<dbReference type="PRINTS" id="PR00344">
    <property type="entry name" value="BCTRLSENSOR"/>
</dbReference>
<dbReference type="RefSeq" id="WP_377058367.1">
    <property type="nucleotide sequence ID" value="NZ_JBHLUU010000097.1"/>
</dbReference>
<evidence type="ECO:0000313" key="16">
    <source>
        <dbReference type="Proteomes" id="UP001589738"/>
    </source>
</evidence>
<dbReference type="InterPro" id="IPR003661">
    <property type="entry name" value="HisK_dim/P_dom"/>
</dbReference>
<feature type="domain" description="HAMP" evidence="14">
    <location>
        <begin position="179"/>
        <end position="231"/>
    </location>
</feature>
<evidence type="ECO:0000256" key="11">
    <source>
        <dbReference type="ARBA" id="ARBA00023136"/>
    </source>
</evidence>
<evidence type="ECO:0000256" key="8">
    <source>
        <dbReference type="ARBA" id="ARBA00022777"/>
    </source>
</evidence>
<comment type="caution">
    <text evidence="15">The sequence shown here is derived from an EMBL/GenBank/DDBJ whole genome shotgun (WGS) entry which is preliminary data.</text>
</comment>
<dbReference type="EMBL" id="JBHLUU010000097">
    <property type="protein sequence ID" value="MFC0476238.1"/>
    <property type="molecule type" value="Genomic_DNA"/>
</dbReference>
<gene>
    <name evidence="15" type="ORF">ACFFHF_13445</name>
</gene>
<keyword evidence="5" id="KW-0597">Phosphoprotein</keyword>
<keyword evidence="16" id="KW-1185">Reference proteome</keyword>
<evidence type="ECO:0000256" key="6">
    <source>
        <dbReference type="ARBA" id="ARBA00022679"/>
    </source>
</evidence>
<evidence type="ECO:0000259" key="13">
    <source>
        <dbReference type="PROSITE" id="PS50109"/>
    </source>
</evidence>
<dbReference type="Pfam" id="PF00512">
    <property type="entry name" value="HisKA"/>
    <property type="match status" value="1"/>
</dbReference>
<keyword evidence="6" id="KW-0808">Transferase</keyword>
<dbReference type="Pfam" id="PF00672">
    <property type="entry name" value="HAMP"/>
    <property type="match status" value="1"/>
</dbReference>
<dbReference type="Gene3D" id="1.10.287.130">
    <property type="match status" value="1"/>
</dbReference>
<dbReference type="SUPFAM" id="SSF55874">
    <property type="entry name" value="ATPase domain of HSP90 chaperone/DNA topoisomerase II/histidine kinase"/>
    <property type="match status" value="1"/>
</dbReference>
<dbReference type="PANTHER" id="PTHR43711:SF26">
    <property type="entry name" value="SENSOR HISTIDINE KINASE RCSC"/>
    <property type="match status" value="1"/>
</dbReference>
<evidence type="ECO:0000256" key="7">
    <source>
        <dbReference type="ARBA" id="ARBA00022741"/>
    </source>
</evidence>
<dbReference type="SMART" id="SM00304">
    <property type="entry name" value="HAMP"/>
    <property type="match status" value="1"/>
</dbReference>